<keyword evidence="4" id="KW-1185">Reference proteome</keyword>
<accession>A0ABD3NWX1</accession>
<evidence type="ECO:0008006" key="5">
    <source>
        <dbReference type="Google" id="ProtNLM"/>
    </source>
</evidence>
<dbReference type="AlphaFoldDB" id="A0ABD3NWX1"/>
<evidence type="ECO:0000313" key="4">
    <source>
        <dbReference type="Proteomes" id="UP001530400"/>
    </source>
</evidence>
<evidence type="ECO:0000256" key="2">
    <source>
        <dbReference type="SAM" id="MobiDB-lite"/>
    </source>
</evidence>
<proteinExistence type="predicted"/>
<evidence type="ECO:0000256" key="1">
    <source>
        <dbReference type="SAM" id="Coils"/>
    </source>
</evidence>
<organism evidence="3 4">
    <name type="scientific">Cyclotella atomus</name>
    <dbReference type="NCBI Taxonomy" id="382360"/>
    <lineage>
        <taxon>Eukaryota</taxon>
        <taxon>Sar</taxon>
        <taxon>Stramenopiles</taxon>
        <taxon>Ochrophyta</taxon>
        <taxon>Bacillariophyta</taxon>
        <taxon>Coscinodiscophyceae</taxon>
        <taxon>Thalassiosirophycidae</taxon>
        <taxon>Stephanodiscales</taxon>
        <taxon>Stephanodiscaceae</taxon>
        <taxon>Cyclotella</taxon>
    </lineage>
</organism>
<evidence type="ECO:0000313" key="3">
    <source>
        <dbReference type="EMBL" id="KAL3779894.1"/>
    </source>
</evidence>
<sequence>MPTIQEDLPTAANPVAASGGSALVPLVVNTTKIVNAAVDNSANVHLGTISNAATTEETAQPSIHLDSTSTDGGEASASPQLTQLSKEAKKTKLTPDGNDILKIDPVAWDDVDLKYRLEYLKAKNIKYGHSRSKDALGPLIINYLKAQPYKNVISNSPCFSASSTGPVSSSVQRGNGIVVRKGTKPTFLLVDGDGTMFRAANVLKKHKECYVATKRPLDRAELDRVQGYADLEVFGIDSMAASEHDHPLTTEQFMHLVLLDLVGFMEYHYQKTCKNCMKSGENEHFMDYINGVLWIGYLRCTFDSVGDRSMHNTAFAELPDDVMNESASGSPGARKRDESIGLRSVSPVPPGSYRKQSSAIAIRGAAVALDDCMSDLHRAKNFNTMMKRTEERDAAKEDMEELDGELVAVKARRKVAKREGEEFTEEAKYQQLKKKCKKAHTKYKRLVQEVERLEKLLGYDDKSTGDVSSSSSSSLGNENE</sequence>
<comment type="caution">
    <text evidence="3">The sequence shown here is derived from an EMBL/GenBank/DDBJ whole genome shotgun (WGS) entry which is preliminary data.</text>
</comment>
<dbReference type="Proteomes" id="UP001530400">
    <property type="component" value="Unassembled WGS sequence"/>
</dbReference>
<feature type="compositionally biased region" description="Polar residues" evidence="2">
    <location>
        <begin position="53"/>
        <end position="85"/>
    </location>
</feature>
<feature type="coiled-coil region" evidence="1">
    <location>
        <begin position="385"/>
        <end position="456"/>
    </location>
</feature>
<name>A0ABD3NWX1_9STRA</name>
<feature type="region of interest" description="Disordered" evidence="2">
    <location>
        <begin position="458"/>
        <end position="480"/>
    </location>
</feature>
<feature type="region of interest" description="Disordered" evidence="2">
    <location>
        <begin position="322"/>
        <end position="354"/>
    </location>
</feature>
<gene>
    <name evidence="3" type="ORF">ACHAWO_007534</name>
</gene>
<reference evidence="3 4" key="1">
    <citation type="submission" date="2024-10" db="EMBL/GenBank/DDBJ databases">
        <title>Updated reference genomes for cyclostephanoid diatoms.</title>
        <authorList>
            <person name="Roberts W.R."/>
            <person name="Alverson A.J."/>
        </authorList>
    </citation>
    <scope>NUCLEOTIDE SEQUENCE [LARGE SCALE GENOMIC DNA]</scope>
    <source>
        <strain evidence="3 4">AJA010-31</strain>
    </source>
</reference>
<keyword evidence="1" id="KW-0175">Coiled coil</keyword>
<protein>
    <recommendedName>
        <fullName evidence="5">DM2 domain-containing protein</fullName>
    </recommendedName>
</protein>
<feature type="region of interest" description="Disordered" evidence="2">
    <location>
        <begin position="53"/>
        <end position="96"/>
    </location>
</feature>
<dbReference type="EMBL" id="JALLPJ020000914">
    <property type="protein sequence ID" value="KAL3779894.1"/>
    <property type="molecule type" value="Genomic_DNA"/>
</dbReference>